<evidence type="ECO:0000313" key="1">
    <source>
        <dbReference type="EMBL" id="ABP35358.1"/>
    </source>
</evidence>
<proteinExistence type="predicted"/>
<dbReference type="GeneID" id="5048519"/>
<reference evidence="1" key="1">
    <citation type="submission" date="2007-04" db="EMBL/GenBank/DDBJ databases">
        <authorList>
            <person name="Noh E.W."/>
            <person name="Lee J.S."/>
            <person name="Choi Y.I."/>
            <person name="Han M.S."/>
            <person name="Yi Y.S."/>
            <person name="Han S.U."/>
        </authorList>
    </citation>
    <scope>NUCLEOTIDE SEQUENCE</scope>
</reference>
<protein>
    <submittedName>
        <fullName evidence="1">ORF58a</fullName>
    </submittedName>
</protein>
<dbReference type="RefSeq" id="YP_001152112.1">
    <property type="nucleotide sequence ID" value="NC_004677.2"/>
</dbReference>
<keyword evidence="1" id="KW-0934">Plastid</keyword>
<dbReference type="EMBL" id="AY228468">
    <property type="protein sequence ID" value="ABP35358.1"/>
    <property type="molecule type" value="Genomic_DNA"/>
</dbReference>
<name>A4QM31_PINKO</name>
<geneLocation type="chloroplast" evidence="1"/>
<dbReference type="AlphaFoldDB" id="A4QM31"/>
<accession>A4QM31</accession>
<keyword evidence="1" id="KW-0150">Chloroplast</keyword>
<sequence length="58" mass="7067">MHIPFLHSRVMKIPEKPLDVLYVPIVTWQKNLWILRFHSPCFPIPYLKQLLRSPMIRK</sequence>
<organism evidence="1">
    <name type="scientific">Pinus koraiensis</name>
    <name type="common">Korean pine</name>
    <dbReference type="NCBI Taxonomy" id="88728"/>
    <lineage>
        <taxon>Eukaryota</taxon>
        <taxon>Viridiplantae</taxon>
        <taxon>Streptophyta</taxon>
        <taxon>Embryophyta</taxon>
        <taxon>Tracheophyta</taxon>
        <taxon>Spermatophyta</taxon>
        <taxon>Pinopsida</taxon>
        <taxon>Pinidae</taxon>
        <taxon>Conifers I</taxon>
        <taxon>Pinales</taxon>
        <taxon>Pinaceae</taxon>
        <taxon>Pinus</taxon>
        <taxon>Pinus subgen. Strobus</taxon>
    </lineage>
</organism>